<dbReference type="Proteomes" id="UP000198767">
    <property type="component" value="Unassembled WGS sequence"/>
</dbReference>
<dbReference type="AlphaFoldDB" id="A0A1G5R3V0"/>
<evidence type="ECO:0000313" key="7">
    <source>
        <dbReference type="EMBL" id="SCZ68764.1"/>
    </source>
</evidence>
<accession>A0A1G5R3V0</accession>
<evidence type="ECO:0000256" key="4">
    <source>
        <dbReference type="ARBA" id="ARBA00023136"/>
    </source>
</evidence>
<evidence type="ECO:0000256" key="2">
    <source>
        <dbReference type="ARBA" id="ARBA00022692"/>
    </source>
</evidence>
<dbReference type="STRING" id="1156985.SAMN04488118_10894"/>
<feature type="transmembrane region" description="Helical" evidence="5">
    <location>
        <begin position="184"/>
        <end position="203"/>
    </location>
</feature>
<dbReference type="InterPro" id="IPR000620">
    <property type="entry name" value="EamA_dom"/>
</dbReference>
<feature type="transmembrane region" description="Helical" evidence="5">
    <location>
        <begin position="7"/>
        <end position="30"/>
    </location>
</feature>
<feature type="transmembrane region" description="Helical" evidence="5">
    <location>
        <begin position="36"/>
        <end position="56"/>
    </location>
</feature>
<dbReference type="OrthoDB" id="9810556at2"/>
<dbReference type="Pfam" id="PF00892">
    <property type="entry name" value="EamA"/>
    <property type="match status" value="2"/>
</dbReference>
<evidence type="ECO:0000256" key="5">
    <source>
        <dbReference type="SAM" id="Phobius"/>
    </source>
</evidence>
<reference evidence="7 8" key="1">
    <citation type="submission" date="2016-10" db="EMBL/GenBank/DDBJ databases">
        <authorList>
            <person name="de Groot N.N."/>
        </authorList>
    </citation>
    <scope>NUCLEOTIDE SEQUENCE [LARGE SCALE GENOMIC DNA]</scope>
    <source>
        <strain evidence="7 8">U95</strain>
    </source>
</reference>
<dbReference type="PANTHER" id="PTHR32322">
    <property type="entry name" value="INNER MEMBRANE TRANSPORTER"/>
    <property type="match status" value="1"/>
</dbReference>
<evidence type="ECO:0000259" key="6">
    <source>
        <dbReference type="Pfam" id="PF00892"/>
    </source>
</evidence>
<dbReference type="SUPFAM" id="SSF103481">
    <property type="entry name" value="Multidrug resistance efflux transporter EmrE"/>
    <property type="match status" value="2"/>
</dbReference>
<feature type="transmembrane region" description="Helical" evidence="5">
    <location>
        <begin position="155"/>
        <end position="175"/>
    </location>
</feature>
<keyword evidence="8" id="KW-1185">Reference proteome</keyword>
<feature type="transmembrane region" description="Helical" evidence="5">
    <location>
        <begin position="95"/>
        <end position="117"/>
    </location>
</feature>
<keyword evidence="4 5" id="KW-0472">Membrane</keyword>
<feature type="transmembrane region" description="Helical" evidence="5">
    <location>
        <begin position="68"/>
        <end position="89"/>
    </location>
</feature>
<keyword evidence="2 5" id="KW-0812">Transmembrane</keyword>
<dbReference type="GO" id="GO:0016020">
    <property type="term" value="C:membrane"/>
    <property type="evidence" value="ECO:0007669"/>
    <property type="project" value="UniProtKB-SubCell"/>
</dbReference>
<feature type="domain" description="EamA" evidence="6">
    <location>
        <begin position="158"/>
        <end position="286"/>
    </location>
</feature>
<proteinExistence type="predicted"/>
<evidence type="ECO:0000256" key="3">
    <source>
        <dbReference type="ARBA" id="ARBA00022989"/>
    </source>
</evidence>
<feature type="transmembrane region" description="Helical" evidence="5">
    <location>
        <begin position="215"/>
        <end position="234"/>
    </location>
</feature>
<dbReference type="RefSeq" id="WP_090219689.1">
    <property type="nucleotide sequence ID" value="NZ_FMWG01000008.1"/>
</dbReference>
<name>A0A1G5R3V0_9RHOB</name>
<evidence type="ECO:0000256" key="1">
    <source>
        <dbReference type="ARBA" id="ARBA00004141"/>
    </source>
</evidence>
<gene>
    <name evidence="7" type="ORF">SAMN04488118_10894</name>
</gene>
<dbReference type="InterPro" id="IPR037185">
    <property type="entry name" value="EmrE-like"/>
</dbReference>
<feature type="transmembrane region" description="Helical" evidence="5">
    <location>
        <begin position="246"/>
        <end position="267"/>
    </location>
</feature>
<feature type="transmembrane region" description="Helical" evidence="5">
    <location>
        <begin position="273"/>
        <end position="293"/>
    </location>
</feature>
<organism evidence="7 8">
    <name type="scientific">Epibacterium ulvae</name>
    <dbReference type="NCBI Taxonomy" id="1156985"/>
    <lineage>
        <taxon>Bacteria</taxon>
        <taxon>Pseudomonadati</taxon>
        <taxon>Pseudomonadota</taxon>
        <taxon>Alphaproteobacteria</taxon>
        <taxon>Rhodobacterales</taxon>
        <taxon>Roseobacteraceae</taxon>
        <taxon>Epibacterium</taxon>
    </lineage>
</organism>
<evidence type="ECO:0000313" key="8">
    <source>
        <dbReference type="Proteomes" id="UP000198767"/>
    </source>
</evidence>
<keyword evidence="3 5" id="KW-1133">Transmembrane helix</keyword>
<feature type="domain" description="EamA" evidence="6">
    <location>
        <begin position="10"/>
        <end position="141"/>
    </location>
</feature>
<dbReference type="InterPro" id="IPR050638">
    <property type="entry name" value="AA-Vitamin_Transporters"/>
</dbReference>
<comment type="subcellular location">
    <subcellularLocation>
        <location evidence="1">Membrane</location>
        <topology evidence="1">Multi-pass membrane protein</topology>
    </subcellularLocation>
</comment>
<sequence length="308" mass="32784">MPDISPRYWLMIATLGFVWGGTFLLIKIALTDVTPFWLAAYRITLAALPMTLIWGLRGFRLFQGSSAWRTVVLISILSTALPFALISWGQQHVPSGFTGVSMAAIALMILPLAHFFVPGEQMSLRKVIGMCFGFAGVTVLIGAKAFDSSGSDLEAFGRAAILASTACYAVQSILIRRLPPVDPVGLATVLLLIGSVLIVPLAITTEGAPIVPPPQTLWIILVLGVVSTGLANLLRVLVVRGAGPTFMTLTNFQVPLWAVVLGALLLGEDLPSSLLSALALILCGLGFSQYGPLKRLFFGKRSAEKVAP</sequence>
<protein>
    <submittedName>
        <fullName evidence="7">Permease of the drug/metabolite transporter (DMT) superfamily</fullName>
    </submittedName>
</protein>
<dbReference type="PANTHER" id="PTHR32322:SF9">
    <property type="entry name" value="AMINO-ACID METABOLITE EFFLUX PUMP-RELATED"/>
    <property type="match status" value="1"/>
</dbReference>
<dbReference type="EMBL" id="FMWG01000008">
    <property type="protein sequence ID" value="SCZ68764.1"/>
    <property type="molecule type" value="Genomic_DNA"/>
</dbReference>
<feature type="transmembrane region" description="Helical" evidence="5">
    <location>
        <begin position="124"/>
        <end position="143"/>
    </location>
</feature>